<dbReference type="InterPro" id="IPR002933">
    <property type="entry name" value="Peptidase_M20"/>
</dbReference>
<keyword evidence="4" id="KW-0378">Hydrolase</keyword>
<dbReference type="GO" id="GO:0008237">
    <property type="term" value="F:metallopeptidase activity"/>
    <property type="evidence" value="ECO:0007669"/>
    <property type="project" value="UniProtKB-KW"/>
</dbReference>
<feature type="binding site" evidence="8">
    <location>
        <position position="449"/>
    </location>
    <ligand>
        <name>Mn(2+)</name>
        <dbReference type="ChEBI" id="CHEBI:29035"/>
        <label>1</label>
    </ligand>
</feature>
<dbReference type="InterPro" id="IPR051458">
    <property type="entry name" value="Cyt/Met_Dipeptidase"/>
</dbReference>
<dbReference type="PROSITE" id="PS00759">
    <property type="entry name" value="ARGE_DAPE_CPG2_2"/>
    <property type="match status" value="1"/>
</dbReference>
<feature type="binding site" description="in other chain" evidence="7">
    <location>
        <position position="198"/>
    </location>
    <ligand>
        <name>substrate</name>
        <note>ligand shared between homodimeric partners</note>
    </ligand>
</feature>
<feature type="binding site" evidence="8">
    <location>
        <position position="198"/>
    </location>
    <ligand>
        <name>Mn(2+)</name>
        <dbReference type="ChEBI" id="CHEBI:29035"/>
        <label>2</label>
    </ligand>
</feature>
<comment type="similarity">
    <text evidence="1">Belongs to the peptidase M20A family.</text>
</comment>
<feature type="active site" description="Proton acceptor" evidence="6">
    <location>
        <position position="169"/>
    </location>
</feature>
<dbReference type="InterPro" id="IPR017153">
    <property type="entry name" value="CNDP/DUG1"/>
</dbReference>
<dbReference type="AlphaFoldDB" id="A0ABD1FDQ3"/>
<feature type="binding site" evidence="8">
    <location>
        <position position="102"/>
    </location>
    <ligand>
        <name>Mn(2+)</name>
        <dbReference type="ChEBI" id="CHEBI:29035"/>
        <label>2</label>
    </ligand>
</feature>
<organism evidence="11 12">
    <name type="scientific">Hypothenemus hampei</name>
    <name type="common">Coffee berry borer</name>
    <dbReference type="NCBI Taxonomy" id="57062"/>
    <lineage>
        <taxon>Eukaryota</taxon>
        <taxon>Metazoa</taxon>
        <taxon>Ecdysozoa</taxon>
        <taxon>Arthropoda</taxon>
        <taxon>Hexapoda</taxon>
        <taxon>Insecta</taxon>
        <taxon>Pterygota</taxon>
        <taxon>Neoptera</taxon>
        <taxon>Endopterygota</taxon>
        <taxon>Coleoptera</taxon>
        <taxon>Polyphaga</taxon>
        <taxon>Cucujiformia</taxon>
        <taxon>Curculionidae</taxon>
        <taxon>Scolytinae</taxon>
        <taxon>Hypothenemus</taxon>
    </lineage>
</organism>
<dbReference type="EMBL" id="JBDJPC010000001">
    <property type="protein sequence ID" value="KAL1517409.1"/>
    <property type="molecule type" value="Genomic_DNA"/>
</dbReference>
<dbReference type="Pfam" id="PF01546">
    <property type="entry name" value="Peptidase_M20"/>
    <property type="match status" value="1"/>
</dbReference>
<evidence type="ECO:0000256" key="4">
    <source>
        <dbReference type="ARBA" id="ARBA00022801"/>
    </source>
</evidence>
<feature type="binding site" evidence="8">
    <location>
        <position position="170"/>
    </location>
    <ligand>
        <name>Mn(2+)</name>
        <dbReference type="ChEBI" id="CHEBI:29035"/>
        <label>1</label>
    </ligand>
</feature>
<gene>
    <name evidence="11" type="ORF">ABEB36_001176</name>
</gene>
<dbReference type="PANTHER" id="PTHR43270:SF4">
    <property type="entry name" value="CARNOSINE DIPEPTIDASE 2, ISOFORM A"/>
    <property type="match status" value="1"/>
</dbReference>
<dbReference type="InterPro" id="IPR001261">
    <property type="entry name" value="ArgE/DapE_CS"/>
</dbReference>
<dbReference type="GO" id="GO:0006508">
    <property type="term" value="P:proteolysis"/>
    <property type="evidence" value="ECO:0007669"/>
    <property type="project" value="UniProtKB-KW"/>
</dbReference>
<feature type="binding site" evidence="7">
    <location>
        <position position="231"/>
    </location>
    <ligand>
        <name>substrate</name>
        <note>ligand shared between homodimeric partners</note>
    </ligand>
</feature>
<dbReference type="FunFam" id="3.40.630.10:FF:000014">
    <property type="entry name" value="Cytosolic non-specific dipeptidase"/>
    <property type="match status" value="1"/>
</dbReference>
<keyword evidence="12" id="KW-1185">Reference proteome</keyword>
<keyword evidence="8" id="KW-0464">Manganese</keyword>
<comment type="cofactor">
    <cofactor evidence="8">
        <name>Mn(2+)</name>
        <dbReference type="ChEBI" id="CHEBI:29035"/>
    </cofactor>
    <text evidence="8">Binds 2 manganese ions per subunit.</text>
</comment>
<evidence type="ECO:0000313" key="12">
    <source>
        <dbReference type="Proteomes" id="UP001566132"/>
    </source>
</evidence>
<feature type="domain" description="Peptidase M20 dimerisation" evidence="10">
    <location>
        <begin position="212"/>
        <end position="368"/>
    </location>
</feature>
<feature type="binding site" evidence="8">
    <location>
        <position position="135"/>
    </location>
    <ligand>
        <name>Mn(2+)</name>
        <dbReference type="ChEBI" id="CHEBI:29035"/>
        <label>2</label>
    </ligand>
</feature>
<dbReference type="SUPFAM" id="SSF53187">
    <property type="entry name" value="Zn-dependent exopeptidases"/>
    <property type="match status" value="1"/>
</dbReference>
<evidence type="ECO:0000256" key="2">
    <source>
        <dbReference type="ARBA" id="ARBA00022670"/>
    </source>
</evidence>
<dbReference type="Gene3D" id="3.30.70.360">
    <property type="match status" value="1"/>
</dbReference>
<reference evidence="11 12" key="1">
    <citation type="submission" date="2024-05" db="EMBL/GenBank/DDBJ databases">
        <title>Genetic variation in Jamaican populations of the coffee berry borer (Hypothenemus hampei).</title>
        <authorList>
            <person name="Errbii M."/>
            <person name="Myrie A."/>
        </authorList>
    </citation>
    <scope>NUCLEOTIDE SEQUENCE [LARGE SCALE GENOMIC DNA]</scope>
    <source>
        <strain evidence="11">JA-Hopewell-2020-01-JO</strain>
        <tissue evidence="11">Whole body</tissue>
    </source>
</reference>
<feature type="binding site" description="in other chain" evidence="7">
    <location>
        <position position="347"/>
    </location>
    <ligand>
        <name>substrate</name>
        <note>ligand shared between homodimeric partners</note>
    </ligand>
</feature>
<evidence type="ECO:0000256" key="8">
    <source>
        <dbReference type="PIRSR" id="PIRSR037242-3"/>
    </source>
</evidence>
<keyword evidence="5" id="KW-0482">Metalloprotease</keyword>
<feature type="binding site" description="in other chain" evidence="7">
    <location>
        <position position="449"/>
    </location>
    <ligand>
        <name>substrate</name>
        <note>ligand shared between homodimeric partners</note>
    </ligand>
</feature>
<comment type="caution">
    <text evidence="11">The sequence shown here is derived from an EMBL/GenBank/DDBJ whole genome shotgun (WGS) entry which is preliminary data.</text>
</comment>
<keyword evidence="3 8" id="KW-0479">Metal-binding</keyword>
<dbReference type="PANTHER" id="PTHR43270">
    <property type="entry name" value="BETA-ALA-HIS DIPEPTIDASE"/>
    <property type="match status" value="1"/>
</dbReference>
<name>A0ABD1FDQ3_HYPHA</name>
<feature type="binding site" evidence="8">
    <location>
        <position position="135"/>
    </location>
    <ligand>
        <name>Mn(2+)</name>
        <dbReference type="ChEBI" id="CHEBI:29035"/>
        <label>1</label>
    </ligand>
</feature>
<evidence type="ECO:0000313" key="11">
    <source>
        <dbReference type="EMBL" id="KAL1517409.1"/>
    </source>
</evidence>
<dbReference type="GO" id="GO:0046872">
    <property type="term" value="F:metal ion binding"/>
    <property type="evidence" value="ECO:0007669"/>
    <property type="project" value="UniProtKB-KW"/>
</dbReference>
<dbReference type="InterPro" id="IPR011650">
    <property type="entry name" value="Peptidase_M20_dimer"/>
</dbReference>
<evidence type="ECO:0000256" key="7">
    <source>
        <dbReference type="PIRSR" id="PIRSR037242-2"/>
    </source>
</evidence>
<keyword evidence="2" id="KW-0645">Protease</keyword>
<evidence type="ECO:0000256" key="9">
    <source>
        <dbReference type="PIRSR" id="PIRSR037242-4"/>
    </source>
</evidence>
<dbReference type="PIRSF" id="PIRSF037242">
    <property type="entry name" value="CNDP_dipeptidase"/>
    <property type="match status" value="1"/>
</dbReference>
<dbReference type="Proteomes" id="UP001566132">
    <property type="component" value="Unassembled WGS sequence"/>
</dbReference>
<evidence type="ECO:0000256" key="5">
    <source>
        <dbReference type="ARBA" id="ARBA00023049"/>
    </source>
</evidence>
<feature type="binding site" description="in other chain" evidence="7">
    <location>
        <position position="421"/>
    </location>
    <ligand>
        <name>substrate</name>
        <note>ligand shared between homodimeric partners</note>
    </ligand>
</feature>
<dbReference type="Gene3D" id="3.40.630.10">
    <property type="entry name" value="Zn peptidases"/>
    <property type="match status" value="1"/>
</dbReference>
<evidence type="ECO:0000259" key="10">
    <source>
        <dbReference type="Pfam" id="PF07687"/>
    </source>
</evidence>
<proteinExistence type="inferred from homology"/>
<dbReference type="Pfam" id="PF07687">
    <property type="entry name" value="M20_dimer"/>
    <property type="match status" value="1"/>
</dbReference>
<dbReference type="CDD" id="cd05676">
    <property type="entry name" value="M20_dipept_like_CNDP"/>
    <property type="match status" value="1"/>
</dbReference>
<accession>A0ABD1FDQ3</accession>
<feature type="active site" evidence="6">
    <location>
        <position position="104"/>
    </location>
</feature>
<feature type="binding site" evidence="7">
    <location>
        <position position="334"/>
    </location>
    <ligand>
        <name>substrate</name>
        <note>ligand shared between homodimeric partners</note>
    </ligand>
</feature>
<evidence type="ECO:0000256" key="3">
    <source>
        <dbReference type="ARBA" id="ARBA00022723"/>
    </source>
</evidence>
<evidence type="ECO:0000256" key="1">
    <source>
        <dbReference type="ARBA" id="ARBA00006247"/>
    </source>
</evidence>
<sequence>MTLPNILSKIFKHVDTKTPKYIELLKEVIAIKSVSAWPQSRQEVFRMMEWAQSQMQKLGATTELRDLGNQQFSDGTTIKLPPILLGNLGSDPKKKTVLIYGHLDVQPAYITDGWDSEPFELTERNGKLYGRGTSDDKGPVLCWMHAIQAYKDLGENLPVNLKFIFEGMEESGSEGLDELLFSEKDKFLSSVDYVCISDNTWLGTTRPCITYGLRGVCYFFLEVTCAAKDLHSGLYGGTVSESMTDLIYLMNSLVDKNGKVLVEGLYDDVAPLLDNEQEIYERIDFDVNEYKADIKCQKLLHDEVKEKILMHRWRYPSLSLHGIEGAFGEPGQKTVIPAKVIGKFSVRIVPNQTPAKVEQYVCDYIQKLWDKRGSPNHMRVYMADGGHPWTENPSHPHYTAAIKATRHVYNVDPDLTREGGSIPVTLTLQQATGKNVLLLPVGSGDDGAHSQNEKLDIRNYIGGVKLMAAYLHEVSQLS</sequence>
<protein>
    <recommendedName>
        <fullName evidence="10">Peptidase M20 dimerisation domain-containing protein</fullName>
    </recommendedName>
</protein>
<evidence type="ECO:0000256" key="6">
    <source>
        <dbReference type="PIRSR" id="PIRSR037242-1"/>
    </source>
</evidence>
<feature type="site" description="Important for catalytic activity" evidence="9">
    <location>
        <position position="231"/>
    </location>
</feature>